<reference evidence="4" key="1">
    <citation type="submission" date="2021-06" db="EMBL/GenBank/DDBJ databases">
        <title>Comparative genomics, transcriptomics and evolutionary studies reveal genomic signatures of adaptation to plant cell wall in hemibiotrophic fungi.</title>
        <authorList>
            <consortium name="DOE Joint Genome Institute"/>
            <person name="Baroncelli R."/>
            <person name="Diaz J.F."/>
            <person name="Benocci T."/>
            <person name="Peng M."/>
            <person name="Battaglia E."/>
            <person name="Haridas S."/>
            <person name="Andreopoulos W."/>
            <person name="Labutti K."/>
            <person name="Pangilinan J."/>
            <person name="Floch G.L."/>
            <person name="Makela M.R."/>
            <person name="Henrissat B."/>
            <person name="Grigoriev I.V."/>
            <person name="Crouch J.A."/>
            <person name="De Vries R.P."/>
            <person name="Sukno S.A."/>
            <person name="Thon M.R."/>
        </authorList>
    </citation>
    <scope>NUCLEOTIDE SEQUENCE</scope>
    <source>
        <strain evidence="4">CBS 125086</strain>
    </source>
</reference>
<keyword evidence="1" id="KW-0732">Signal</keyword>
<protein>
    <submittedName>
        <fullName evidence="4">Allosteric substrate binding domain-containing protein</fullName>
    </submittedName>
</protein>
<dbReference type="Pfam" id="PF19304">
    <property type="entry name" value="PGDH_inter"/>
    <property type="match status" value="1"/>
</dbReference>
<dbReference type="GeneID" id="85444329"/>
<evidence type="ECO:0000256" key="1">
    <source>
        <dbReference type="SAM" id="SignalP"/>
    </source>
</evidence>
<accession>A0AAD8V5B3</accession>
<dbReference type="InterPro" id="IPR029009">
    <property type="entry name" value="ASB_dom_sf"/>
</dbReference>
<evidence type="ECO:0000313" key="4">
    <source>
        <dbReference type="EMBL" id="KAK1590058.1"/>
    </source>
</evidence>
<organism evidence="4 5">
    <name type="scientific">Colletotrichum navitas</name>
    <dbReference type="NCBI Taxonomy" id="681940"/>
    <lineage>
        <taxon>Eukaryota</taxon>
        <taxon>Fungi</taxon>
        <taxon>Dikarya</taxon>
        <taxon>Ascomycota</taxon>
        <taxon>Pezizomycotina</taxon>
        <taxon>Sordariomycetes</taxon>
        <taxon>Hypocreomycetidae</taxon>
        <taxon>Glomerellales</taxon>
        <taxon>Glomerellaceae</taxon>
        <taxon>Colletotrichum</taxon>
        <taxon>Colletotrichum graminicola species complex</taxon>
    </lineage>
</organism>
<feature type="chain" id="PRO_5041917189" evidence="1">
    <location>
        <begin position="22"/>
        <end position="366"/>
    </location>
</feature>
<dbReference type="Gene3D" id="3.40.50.720">
    <property type="entry name" value="NAD(P)-binding Rossmann-like Domain"/>
    <property type="match status" value="1"/>
</dbReference>
<gene>
    <name evidence="4" type="ORF">LY79DRAFT_580244</name>
</gene>
<proteinExistence type="predicted"/>
<dbReference type="Gene3D" id="3.30.1330.90">
    <property type="entry name" value="D-3-phosphoglycerate dehydrogenase, domain 3"/>
    <property type="match status" value="1"/>
</dbReference>
<evidence type="ECO:0000259" key="3">
    <source>
        <dbReference type="Pfam" id="PF19304"/>
    </source>
</evidence>
<dbReference type="EMBL" id="JAHLJV010000034">
    <property type="protein sequence ID" value="KAK1590058.1"/>
    <property type="molecule type" value="Genomic_DNA"/>
</dbReference>
<dbReference type="RefSeq" id="XP_060413570.1">
    <property type="nucleotide sequence ID" value="XM_060560089.1"/>
</dbReference>
<dbReference type="SUPFAM" id="SSF52283">
    <property type="entry name" value="Formate/glycerate dehydrogenase catalytic domain-like"/>
    <property type="match status" value="1"/>
</dbReference>
<feature type="domain" description="D-3-phosphoglycerate dehydrogenase ASB" evidence="3">
    <location>
        <begin position="161"/>
        <end position="276"/>
    </location>
</feature>
<keyword evidence="5" id="KW-1185">Reference proteome</keyword>
<evidence type="ECO:0000313" key="5">
    <source>
        <dbReference type="Proteomes" id="UP001230504"/>
    </source>
</evidence>
<dbReference type="Pfam" id="PF00389">
    <property type="entry name" value="2-Hacid_dh"/>
    <property type="match status" value="1"/>
</dbReference>
<dbReference type="AlphaFoldDB" id="A0AAD8V5B3"/>
<feature type="signal peptide" evidence="1">
    <location>
        <begin position="1"/>
        <end position="21"/>
    </location>
</feature>
<dbReference type="InterPro" id="IPR045626">
    <property type="entry name" value="PGDH_ASB_dom"/>
</dbReference>
<evidence type="ECO:0000259" key="2">
    <source>
        <dbReference type="Pfam" id="PF00389"/>
    </source>
</evidence>
<comment type="caution">
    <text evidence="4">The sequence shown here is derived from an EMBL/GenBank/DDBJ whole genome shotgun (WGS) entry which is preliminary data.</text>
</comment>
<dbReference type="Proteomes" id="UP001230504">
    <property type="component" value="Unassembled WGS sequence"/>
</dbReference>
<dbReference type="PANTHER" id="PTHR42938:SF22">
    <property type="entry name" value="D-3-PHOSPHOGLYCERATE DEHYDROGENASE"/>
    <property type="match status" value="1"/>
</dbReference>
<dbReference type="SUPFAM" id="SSF143548">
    <property type="entry name" value="Serine metabolism enzymes domain"/>
    <property type="match status" value="1"/>
</dbReference>
<sequence>MSNGCGAGLSFLCLSLSVVLQIELQKIERVNFQYFVLAVAPYAVEKITSTVPSFSSGRPRILVPEKLCSDGLAILQDKYDVDNRARPSPKDLVDIIPNHHALIVRSETNVNAAVLAAGKKLRVVARADVGVDNIDVAEILDGGLLTAAVNAPLIMPEEYRKLQPFVRLIEKMGGLYTQHFVSGRGGMIEGRKFELIYQGDLAGTTNTRPLFAALVKGLFSSISDSGGRDVNIVNASLTAKQKGIIISETHSGEVKNAMYASLVTLRSDGEDDEQVVSLDGEEKRAEGGNEALMILGVKGEIGGEVVKDLKKSESVLNINFDNFLRGFRKCTTTRMWRCGFSSSSEGQRDLLVGAGSVATTRGRLST</sequence>
<dbReference type="GO" id="GO:0004617">
    <property type="term" value="F:phosphoglycerate dehydrogenase activity"/>
    <property type="evidence" value="ECO:0007669"/>
    <property type="project" value="TreeGrafter"/>
</dbReference>
<dbReference type="InterPro" id="IPR006139">
    <property type="entry name" value="D-isomer_2_OHA_DH_cat_dom"/>
</dbReference>
<dbReference type="GO" id="GO:0051287">
    <property type="term" value="F:NAD binding"/>
    <property type="evidence" value="ECO:0007669"/>
    <property type="project" value="InterPro"/>
</dbReference>
<feature type="domain" description="D-isomer specific 2-hydroxyacid dehydrogenase catalytic" evidence="2">
    <location>
        <begin position="61"/>
        <end position="144"/>
    </location>
</feature>
<dbReference type="PANTHER" id="PTHR42938">
    <property type="entry name" value="FORMATE DEHYDROGENASE 1"/>
    <property type="match status" value="1"/>
</dbReference>
<name>A0AAD8V5B3_9PEZI</name>